<sequence length="99" mass="10494">MLLALRDALRAGDGWVPGSRRYADPAAYLLTPARWANHRAGVCRLVGKPADAALGLAQVADELHTALGELEQTLAEGDGPVRLDEAGDLVISPRGWPGR</sequence>
<dbReference type="Proteomes" id="UP001143474">
    <property type="component" value="Unassembled WGS sequence"/>
</dbReference>
<reference evidence="1" key="1">
    <citation type="journal article" date="2014" name="Int. J. Syst. Evol. Microbiol.">
        <title>Complete genome sequence of Corynebacterium casei LMG S-19264T (=DSM 44701T), isolated from a smear-ripened cheese.</title>
        <authorList>
            <consortium name="US DOE Joint Genome Institute (JGI-PGF)"/>
            <person name="Walter F."/>
            <person name="Albersmeier A."/>
            <person name="Kalinowski J."/>
            <person name="Ruckert C."/>
        </authorList>
    </citation>
    <scope>NUCLEOTIDE SEQUENCE</scope>
    <source>
        <strain evidence="1">VKM Ac-2007</strain>
    </source>
</reference>
<keyword evidence="2" id="KW-1185">Reference proteome</keyword>
<name>A0A9W6MC56_9ACTN</name>
<gene>
    <name evidence="1" type="ORF">GCM10017600_24750</name>
</gene>
<accession>A0A9W6MC56</accession>
<evidence type="ECO:0000313" key="2">
    <source>
        <dbReference type="Proteomes" id="UP001143474"/>
    </source>
</evidence>
<proteinExistence type="predicted"/>
<organism evidence="1 2">
    <name type="scientific">Streptosporangium carneum</name>
    <dbReference type="NCBI Taxonomy" id="47481"/>
    <lineage>
        <taxon>Bacteria</taxon>
        <taxon>Bacillati</taxon>
        <taxon>Actinomycetota</taxon>
        <taxon>Actinomycetes</taxon>
        <taxon>Streptosporangiales</taxon>
        <taxon>Streptosporangiaceae</taxon>
        <taxon>Streptosporangium</taxon>
    </lineage>
</organism>
<comment type="caution">
    <text evidence="1">The sequence shown here is derived from an EMBL/GenBank/DDBJ whole genome shotgun (WGS) entry which is preliminary data.</text>
</comment>
<dbReference type="RefSeq" id="WP_271217554.1">
    <property type="nucleotide sequence ID" value="NZ_BAAAVD010000004.1"/>
</dbReference>
<dbReference type="AlphaFoldDB" id="A0A9W6MC56"/>
<protein>
    <submittedName>
        <fullName evidence="1">Uncharacterized protein</fullName>
    </submittedName>
</protein>
<reference evidence="1" key="2">
    <citation type="submission" date="2023-01" db="EMBL/GenBank/DDBJ databases">
        <authorList>
            <person name="Sun Q."/>
            <person name="Evtushenko L."/>
        </authorList>
    </citation>
    <scope>NUCLEOTIDE SEQUENCE</scope>
    <source>
        <strain evidence="1">VKM Ac-2007</strain>
    </source>
</reference>
<dbReference type="EMBL" id="BSEV01000004">
    <property type="protein sequence ID" value="GLK09069.1"/>
    <property type="molecule type" value="Genomic_DNA"/>
</dbReference>
<evidence type="ECO:0000313" key="1">
    <source>
        <dbReference type="EMBL" id="GLK09069.1"/>
    </source>
</evidence>